<evidence type="ECO:0000256" key="1">
    <source>
        <dbReference type="SAM" id="Coils"/>
    </source>
</evidence>
<sequence>MTLPPSTYSHQNLTDTLITQMSTGPAFREVAATLLRERLQELYPALDIDPNVTMVGTPIWDIDDGHVVPVGRHYQALTDILAVQAVLAVPVLYIEGEHFLTQLPIVEPAVHLPVRILDIARLLNALAPVMLRGYQQAQMEYWNASEADSGPRWHALARTLRDFWNLDQAPGLTDDDCQLARQLYRTPDFALRSVNDPQAVRAYVIDIDQVDDKGKTTHLDEHLISVLTGQQKGHEVVLTHTLLGGFKKYTSLEQLGEDLPQLLGTELGPIKVQWRLVEPNGDFFDYLACAFISLQIMAIGSIKFSSLREPGASQRSLIQPPAPQATPSGPDLQQYVQALPDWLTAASASDQDAFSRHLKDLATLHSLNRGRTYLEGISPIQQYALDQLNAEMLRDHPTASTGWLGNLEIVVRSPVIWGLFPVPGQFDTSIFSLTELALQNLIALPLGVKTLRQRKQEQLPDWLTLDYLEDLISRVDIGNTYPTLVKETLLDDPLEAARRQLLYTQHLRIQLPMLALQCKIRDEGGINEQGYRYITALMQAAPADRQVEGQMIVIRPLAFVPSLRLDTTPDVVANMFVIGPQDMDAGPCLLYRPLLDKPLSQFPSPNNLFYALQQSANLRDSVLAWLPDANRDDYAQFVFPGDLPSPWAVLKFMVDRPNALAMSGPVKLSQNTVDGDLFATLYNANANALVTLADRQSVSNAEARWATFKRVGWAAFNAVLPFLGRTVGTAAWIWQIMDQLQNVVDAQSHPEQESPWAALADLLLNIGMAITLHCVTHRSPGQAQRGKALPPPRPQPPTQLKPEIVSKLATISSDTLGSHERPLHISGAVNRTPVRLATVLDSFKVTKPSELGEINGRAGPHQHLYRGGEHWYAPMGERWFQVLVDENDTVLIVDPTRPERTGPPLIHSRKGEWFVDTRLRLRGGGPKIMNGKTRALAKKRADELRKELDQFESGKATAQKALQLARREYDDAPPESIETLRRTYIQTLEDQRKDYESALQKLKELNVHNPSTDYAPKALSYIKAQTKLTQEAMRDILTRFPPNRQTVLEQLERQTESPQERDIKAFRETHELTNNLLTQTQYMNGRFEELKRLGKTGSLHLADQQAKMPVYSIDTLKAFRVTLSRNLCLLEDTLSTAPGAWTQIDEIVNTADIAIRCLYDTLEEISQRRLDERIDSLSSLIEQFQILDERLQDFPVEFPEQAITEPLLELRKELTEFQRHAASNLGHLSQERTNLRSRPTPPSSPLRPQKQFIYTRFSGLLIGKPRLSDVGLETGLVDILSPLTNQVLATYHEKTDGVWVRREKTPPPSTESIALDVQTSINQGQALLDELPLFLAKARSHALFSERAPFGIEYLYHQHAQQLEHASSTIEHALTQHNITESDGLSVSASTVTKDLDTALKDLYQQSNQLVQRRLKLHPPTVSGVQWLERHKVISIKKETVKRRRISRDPNDFLDEYSITDRTNGTVLWYAHFHYSADWTSDNAYQSARLITPAERSAGNTANLPAELTRAETVAFYRSEISVMQAEKLFFNTSKTKSGD</sequence>
<dbReference type="Proteomes" id="UP000030060">
    <property type="component" value="Unassembled WGS sequence"/>
</dbReference>
<feature type="coiled-coil region" evidence="1">
    <location>
        <begin position="934"/>
        <end position="1008"/>
    </location>
</feature>
<gene>
    <name evidence="3" type="ORF">K814_0111270</name>
</gene>
<dbReference type="RefSeq" id="WP_038845503.1">
    <property type="nucleotide sequence ID" value="NZ_ASGY01000078.1"/>
</dbReference>
<dbReference type="OrthoDB" id="7003488at2"/>
<feature type="compositionally biased region" description="Pro residues" evidence="2">
    <location>
        <begin position="789"/>
        <end position="799"/>
    </location>
</feature>
<accession>A0A0A1Z4D6</accession>
<evidence type="ECO:0000256" key="2">
    <source>
        <dbReference type="SAM" id="MobiDB-lite"/>
    </source>
</evidence>
<evidence type="ECO:0000313" key="4">
    <source>
        <dbReference type="Proteomes" id="UP000030060"/>
    </source>
</evidence>
<evidence type="ECO:0000313" key="3">
    <source>
        <dbReference type="EMBL" id="KGE67896.1"/>
    </source>
</evidence>
<reference evidence="3 4" key="1">
    <citation type="journal article" date="2013" name="Genome Announc.">
        <title>Draft Genome Sequence of Pseudomonas fluorescens LMG 5329, a White Line-Inducing Principle-Producing Bioindicator for the Mushroom Pathogen Pseudomonas tolaasii.</title>
        <authorList>
            <person name="Ghequire M.G."/>
            <person name="Rokni-Zadeh H."/>
            <person name="Zarrineh P."/>
            <person name="De Mot R."/>
        </authorList>
    </citation>
    <scope>NUCLEOTIDE SEQUENCE [LARGE SCALE GENOMIC DNA]</scope>
    <source>
        <strain evidence="3 4">LMG 5329</strain>
    </source>
</reference>
<proteinExistence type="predicted"/>
<dbReference type="EMBL" id="ASGY01000078">
    <property type="protein sequence ID" value="KGE67896.1"/>
    <property type="molecule type" value="Genomic_DNA"/>
</dbReference>
<organism evidence="3 4">
    <name type="scientific">Pseudomonas fluorescens LMG 5329</name>
    <dbReference type="NCBI Taxonomy" id="1324332"/>
    <lineage>
        <taxon>Bacteria</taxon>
        <taxon>Pseudomonadati</taxon>
        <taxon>Pseudomonadota</taxon>
        <taxon>Gammaproteobacteria</taxon>
        <taxon>Pseudomonadales</taxon>
        <taxon>Pseudomonadaceae</taxon>
        <taxon>Pseudomonas</taxon>
    </lineage>
</organism>
<protein>
    <submittedName>
        <fullName evidence="3">Uncharacterized protein</fullName>
    </submittedName>
</protein>
<name>A0A0A1Z4D6_PSEFL</name>
<feature type="region of interest" description="Disordered" evidence="2">
    <location>
        <begin position="781"/>
        <end position="800"/>
    </location>
</feature>
<comment type="caution">
    <text evidence="3">The sequence shown here is derived from an EMBL/GenBank/DDBJ whole genome shotgun (WGS) entry which is preliminary data.</text>
</comment>
<keyword evidence="1" id="KW-0175">Coiled coil</keyword>
<feature type="region of interest" description="Disordered" evidence="2">
    <location>
        <begin position="1228"/>
        <end position="1248"/>
    </location>
</feature>